<keyword evidence="3" id="KW-0479">Metal-binding</keyword>
<dbReference type="GO" id="GO:0004784">
    <property type="term" value="F:superoxide dismutase activity"/>
    <property type="evidence" value="ECO:0007669"/>
    <property type="project" value="UniProtKB-EC"/>
</dbReference>
<dbReference type="Gene3D" id="3.55.40.20">
    <property type="entry name" value="Iron/manganese superoxide dismutase, C-terminal domain"/>
    <property type="match status" value="1"/>
</dbReference>
<evidence type="ECO:0000313" key="9">
    <source>
        <dbReference type="Proteomes" id="UP000321464"/>
    </source>
</evidence>
<dbReference type="Pfam" id="PF00081">
    <property type="entry name" value="Sod_Fe_N"/>
    <property type="match status" value="1"/>
</dbReference>
<comment type="caution">
    <text evidence="8">The sequence shown here is derived from an EMBL/GenBank/DDBJ whole genome shotgun (WGS) entry which is preliminary data.</text>
</comment>
<evidence type="ECO:0000256" key="3">
    <source>
        <dbReference type="ARBA" id="ARBA00022723"/>
    </source>
</evidence>
<name>A0A512ANA3_9SPHN</name>
<dbReference type="Pfam" id="PF02777">
    <property type="entry name" value="Sod_Fe_C"/>
    <property type="match status" value="1"/>
</dbReference>
<evidence type="ECO:0000256" key="5">
    <source>
        <dbReference type="SAM" id="MobiDB-lite"/>
    </source>
</evidence>
<feature type="domain" description="Manganese/iron superoxide dismutase N-terminal" evidence="6">
    <location>
        <begin position="89"/>
        <end position="168"/>
    </location>
</feature>
<dbReference type="InterPro" id="IPR019833">
    <property type="entry name" value="Mn/Fe_SOD_BS"/>
</dbReference>
<dbReference type="PANTHER" id="PTHR42769:SF3">
    <property type="entry name" value="SUPEROXIDE DISMUTASE [FE] 2, CHLOROPLASTIC"/>
    <property type="match status" value="1"/>
</dbReference>
<dbReference type="SUPFAM" id="SSF46609">
    <property type="entry name" value="Fe,Mn superoxide dismutase (SOD), N-terminal domain"/>
    <property type="match status" value="1"/>
</dbReference>
<dbReference type="Gene3D" id="1.10.287.990">
    <property type="entry name" value="Fe,Mn superoxide dismutase (SOD) domain"/>
    <property type="match status" value="1"/>
</dbReference>
<evidence type="ECO:0000256" key="4">
    <source>
        <dbReference type="ARBA" id="ARBA00023002"/>
    </source>
</evidence>
<dbReference type="PROSITE" id="PS00088">
    <property type="entry name" value="SOD_MN"/>
    <property type="match status" value="1"/>
</dbReference>
<dbReference type="EC" id="1.15.1.1" evidence="2"/>
<keyword evidence="9" id="KW-1185">Reference proteome</keyword>
<organism evidence="8 9">
    <name type="scientific">Novosphingobium sediminis</name>
    <dbReference type="NCBI Taxonomy" id="707214"/>
    <lineage>
        <taxon>Bacteria</taxon>
        <taxon>Pseudomonadati</taxon>
        <taxon>Pseudomonadota</taxon>
        <taxon>Alphaproteobacteria</taxon>
        <taxon>Sphingomonadales</taxon>
        <taxon>Sphingomonadaceae</taxon>
        <taxon>Novosphingobium</taxon>
    </lineage>
</organism>
<evidence type="ECO:0000259" key="6">
    <source>
        <dbReference type="Pfam" id="PF00081"/>
    </source>
</evidence>
<dbReference type="InterPro" id="IPR036314">
    <property type="entry name" value="SOD_C_sf"/>
</dbReference>
<sequence length="293" mass="32596">MWETNPAIAAQGGWTKIMGQFARLLRRSSKARKALRSRPPLPGFPTAAPARKLIEERITMDKSSARNAGQAAPSPRLDGNRQGSILPAELAFARDALQPHVSAETMHYHFDKHYLGYVSKTNALIKGTDLAGATLEDIVRQAAWKRRRSLLVNAAQTWNHAFFWASLSPEGKTGPDAILASALEKAFGSLDSFRQKFIDKGLAHVGSGWLWLVCDKHRGLMLVTTDKAIPVWLGTDRVPLLVCDLWEHAYYLDWKNDRAAWLGAFIENCTNWDHAGRQLAALIKGQATWTYPG</sequence>
<dbReference type="InterPro" id="IPR036324">
    <property type="entry name" value="Mn/Fe_SOD_N_sf"/>
</dbReference>
<dbReference type="AlphaFoldDB" id="A0A512ANA3"/>
<gene>
    <name evidence="8" type="ORF">NSE01_30200</name>
</gene>
<evidence type="ECO:0000313" key="8">
    <source>
        <dbReference type="EMBL" id="GEO01188.1"/>
    </source>
</evidence>
<protein>
    <recommendedName>
        <fullName evidence="2">superoxide dismutase</fullName>
        <ecNumber evidence="2">1.15.1.1</ecNumber>
    </recommendedName>
</protein>
<dbReference type="GO" id="GO:0046872">
    <property type="term" value="F:metal ion binding"/>
    <property type="evidence" value="ECO:0007669"/>
    <property type="project" value="UniProtKB-KW"/>
</dbReference>
<dbReference type="EMBL" id="BJYR01000020">
    <property type="protein sequence ID" value="GEO01188.1"/>
    <property type="molecule type" value="Genomic_DNA"/>
</dbReference>
<keyword evidence="4" id="KW-0560">Oxidoreductase</keyword>
<reference evidence="8 9" key="1">
    <citation type="submission" date="2019-07" db="EMBL/GenBank/DDBJ databases">
        <title>Whole genome shotgun sequence of Novosphingobium sediminis NBRC 106119.</title>
        <authorList>
            <person name="Hosoyama A."/>
            <person name="Uohara A."/>
            <person name="Ohji S."/>
            <person name="Ichikawa N."/>
        </authorList>
    </citation>
    <scope>NUCLEOTIDE SEQUENCE [LARGE SCALE GENOMIC DNA]</scope>
    <source>
        <strain evidence="8 9">NBRC 106119</strain>
    </source>
</reference>
<dbReference type="PANTHER" id="PTHR42769">
    <property type="entry name" value="SUPEROXIDE DISMUTASE"/>
    <property type="match status" value="1"/>
</dbReference>
<dbReference type="InterPro" id="IPR019831">
    <property type="entry name" value="Mn/Fe_SOD_N"/>
</dbReference>
<dbReference type="PRINTS" id="PR01703">
    <property type="entry name" value="MNSODISMTASE"/>
</dbReference>
<accession>A0A512ANA3</accession>
<dbReference type="Proteomes" id="UP000321464">
    <property type="component" value="Unassembled WGS sequence"/>
</dbReference>
<evidence type="ECO:0000259" key="7">
    <source>
        <dbReference type="Pfam" id="PF02777"/>
    </source>
</evidence>
<comment type="similarity">
    <text evidence="1">Belongs to the iron/manganese superoxide dismutase family.</text>
</comment>
<feature type="region of interest" description="Disordered" evidence="5">
    <location>
        <begin position="61"/>
        <end position="81"/>
    </location>
</feature>
<evidence type="ECO:0000256" key="2">
    <source>
        <dbReference type="ARBA" id="ARBA00012682"/>
    </source>
</evidence>
<evidence type="ECO:0000256" key="1">
    <source>
        <dbReference type="ARBA" id="ARBA00008714"/>
    </source>
</evidence>
<dbReference type="SUPFAM" id="SSF54719">
    <property type="entry name" value="Fe,Mn superoxide dismutase (SOD), C-terminal domain"/>
    <property type="match status" value="1"/>
</dbReference>
<dbReference type="InterPro" id="IPR001189">
    <property type="entry name" value="Mn/Fe_SOD"/>
</dbReference>
<dbReference type="InterPro" id="IPR019832">
    <property type="entry name" value="Mn/Fe_SOD_C"/>
</dbReference>
<feature type="domain" description="Manganese/iron superoxide dismutase C-terminal" evidence="7">
    <location>
        <begin position="177"/>
        <end position="276"/>
    </location>
</feature>
<proteinExistence type="inferred from homology"/>